<evidence type="ECO:0000256" key="10">
    <source>
        <dbReference type="ARBA" id="ARBA00023163"/>
    </source>
</evidence>
<keyword evidence="11 13" id="KW-0539">Nucleus</keyword>
<dbReference type="CDD" id="cd09919">
    <property type="entry name" value="SH2_STAT_family"/>
    <property type="match status" value="1"/>
</dbReference>
<evidence type="ECO:0000256" key="5">
    <source>
        <dbReference type="ARBA" id="ARBA00022553"/>
    </source>
</evidence>
<dbReference type="InterPro" id="IPR000980">
    <property type="entry name" value="SH2"/>
</dbReference>
<evidence type="ECO:0000256" key="7">
    <source>
        <dbReference type="ARBA" id="ARBA00023015"/>
    </source>
</evidence>
<comment type="similarity">
    <text evidence="3 13">Belongs to the transcription factor STAT family.</text>
</comment>
<evidence type="ECO:0000256" key="11">
    <source>
        <dbReference type="ARBA" id="ARBA00023242"/>
    </source>
</evidence>
<dbReference type="Gene3D" id="3.30.505.10">
    <property type="entry name" value="SH2 domain"/>
    <property type="match status" value="1"/>
</dbReference>
<evidence type="ECO:0000256" key="1">
    <source>
        <dbReference type="ARBA" id="ARBA00004123"/>
    </source>
</evidence>
<keyword evidence="5 13" id="KW-0597">Phosphoprotein</keyword>
<evidence type="ECO:0000259" key="14">
    <source>
        <dbReference type="PROSITE" id="PS50001"/>
    </source>
</evidence>
<dbReference type="Pfam" id="PF02864">
    <property type="entry name" value="STAT_bind"/>
    <property type="match status" value="1"/>
</dbReference>
<evidence type="ECO:0000256" key="2">
    <source>
        <dbReference type="ARBA" id="ARBA00004496"/>
    </source>
</evidence>
<keyword evidence="9 13" id="KW-0010">Activator</keyword>
<dbReference type="Proteomes" id="UP001642540">
    <property type="component" value="Unassembled WGS sequence"/>
</dbReference>
<comment type="subcellular location">
    <subcellularLocation>
        <location evidence="2 13">Cytoplasm</location>
    </subcellularLocation>
    <subcellularLocation>
        <location evidence="1 13">Nucleus</location>
    </subcellularLocation>
</comment>
<dbReference type="InterPro" id="IPR001217">
    <property type="entry name" value="STAT"/>
</dbReference>
<dbReference type="Pfam" id="PF21354">
    <property type="entry name" value="STAT_linker"/>
    <property type="match status" value="1"/>
</dbReference>
<dbReference type="SUPFAM" id="SSF48092">
    <property type="entry name" value="Transcription factor STAT-4 N-domain"/>
    <property type="match status" value="1"/>
</dbReference>
<dbReference type="InterPro" id="IPR013800">
    <property type="entry name" value="STAT_TF_alpha"/>
</dbReference>
<evidence type="ECO:0000313" key="15">
    <source>
        <dbReference type="EMBL" id="CAL8122801.1"/>
    </source>
</evidence>
<dbReference type="Pfam" id="PF00017">
    <property type="entry name" value="SH2"/>
    <property type="match status" value="1"/>
</dbReference>
<evidence type="ECO:0000256" key="8">
    <source>
        <dbReference type="ARBA" id="ARBA00023125"/>
    </source>
</evidence>
<dbReference type="Gene3D" id="1.20.1050.20">
    <property type="entry name" value="STAT transcription factor, all-alpha domain"/>
    <property type="match status" value="1"/>
</dbReference>
<dbReference type="Gene3D" id="2.60.40.630">
    <property type="entry name" value="STAT transcription factor, DNA-binding domain"/>
    <property type="match status" value="1"/>
</dbReference>
<dbReference type="InterPro" id="IPR012345">
    <property type="entry name" value="STAT_TF_DNA-bd_N"/>
</dbReference>
<evidence type="ECO:0000256" key="12">
    <source>
        <dbReference type="PROSITE-ProRule" id="PRU00191"/>
    </source>
</evidence>
<keyword evidence="8 13" id="KW-0238">DNA-binding</keyword>
<dbReference type="Pfam" id="PF01017">
    <property type="entry name" value="STAT_alpha"/>
    <property type="match status" value="1"/>
</dbReference>
<keyword evidence="16" id="KW-1185">Reference proteome</keyword>
<dbReference type="Gene3D" id="1.10.532.10">
    <property type="entry name" value="STAT transcription factor, N-terminal domain"/>
    <property type="match status" value="1"/>
</dbReference>
<dbReference type="Gene3D" id="1.10.238.10">
    <property type="entry name" value="EF-hand"/>
    <property type="match status" value="1"/>
</dbReference>
<evidence type="ECO:0000256" key="4">
    <source>
        <dbReference type="ARBA" id="ARBA00022490"/>
    </source>
</evidence>
<keyword evidence="7 13" id="KW-0805">Transcription regulation</keyword>
<dbReference type="InterPro" id="IPR008967">
    <property type="entry name" value="p53-like_TF_DNA-bd_sf"/>
</dbReference>
<feature type="domain" description="SH2" evidence="14">
    <location>
        <begin position="657"/>
        <end position="782"/>
    </location>
</feature>
<comment type="caution">
    <text evidence="15">The sequence shown here is derived from an EMBL/GenBank/DDBJ whole genome shotgun (WGS) entry which is preliminary data.</text>
</comment>
<evidence type="ECO:0000313" key="16">
    <source>
        <dbReference type="Proteomes" id="UP001642540"/>
    </source>
</evidence>
<evidence type="ECO:0000256" key="13">
    <source>
        <dbReference type="RuleBase" id="RU046415"/>
    </source>
</evidence>
<evidence type="ECO:0000256" key="6">
    <source>
        <dbReference type="ARBA" id="ARBA00022999"/>
    </source>
</evidence>
<dbReference type="CDD" id="cd14801">
    <property type="entry name" value="STAT_DBD"/>
    <property type="match status" value="1"/>
</dbReference>
<keyword evidence="6 12" id="KW-0727">SH2 domain</keyword>
<keyword evidence="4 13" id="KW-0963">Cytoplasm</keyword>
<dbReference type="InterPro" id="IPR013799">
    <property type="entry name" value="STAT_TF_prot_interaction"/>
</dbReference>
<dbReference type="SUPFAM" id="SSF55550">
    <property type="entry name" value="SH2 domain"/>
    <property type="match status" value="1"/>
</dbReference>
<dbReference type="InterPro" id="IPR036535">
    <property type="entry name" value="STAT_N_sf"/>
</dbReference>
<evidence type="ECO:0000256" key="9">
    <source>
        <dbReference type="ARBA" id="ARBA00023159"/>
    </source>
</evidence>
<dbReference type="EMBL" id="CAXLJM020000068">
    <property type="protein sequence ID" value="CAL8122801.1"/>
    <property type="molecule type" value="Genomic_DNA"/>
</dbReference>
<gene>
    <name evidence="15" type="ORF">ODALV1_LOCUS19960</name>
</gene>
<sequence>MALWRIVKELDNNALGEIASLYTVHNIPIEVRDFCSIWIEASINRITPEAFIAGLSCQIGEKLRSLESCTAGTTPFYVMRRLVDFQTALTTIHTLYPQELYNQFIVCLESERLIVKRNEETPLQMKSPDCSTSISGSPPTVTQNINPALDYVAASSRSMGQYNGSQQQDMNVTRPNVIPTTVVEHNNAETFLNNPIRIVIDGEMNRVFEAVWSLEEANNMFSFKCHEMKRHEELRNQKRCSMTMGANVNGLQVYTELQELETQMSEIKAEILGMATVIWNKTSEVRTGTATILQSWIQLKSQLDNELAEWTQQQRQFSNGKLMTMSLNTLQYLSEYLMEVAWKLRHLLLSTDKIRQANVNFIDNNAAPGQATIPEHIESITSFIKKLVHDTFIVVHQPCQVLKTNTRFYIPPGKNPMEVRLLVGEKLSLQLTPPSISVSLIDESMAKTIEANGLDGEKFKKVVKKGRLLPENTRLDFCPETKSCAAIFRQISLKDFYRNGRKGAVGKDQTECVTEEKLCLLFRSEFTLGDVNFQIWRMSLPIVITTHGSQDSLAWAAVSWDNAFCKPVRVPFHVPDHASWNEISEMLNYRFCSIVGAPLTQENLNYFAEKLSSKPGFPNSLSWSELCKVNLPERKFTFWEWFFEGAKLIEQHLKEAWKNGYVKGFIGKESSENMLCTSGCQPGTFLFRFSDSILGGISIVWLHSDGKAYSLNPFRSKDLVNQPIIEKLNQETLHYVFPNVPKKEAFKKYYEDYKNAKSEETSTVDKDRYVKFLNQLVIDNPNIPKFCLAEKGKSSSGQYEMLTNSQLSSSFETKSPACADNFIEIDIDQIVACLSDQEVLAADYQSTINNFGDREGPRSAEAHERDKCTYADESFYMQL</sequence>
<dbReference type="PROSITE" id="PS50001">
    <property type="entry name" value="SH2"/>
    <property type="match status" value="1"/>
</dbReference>
<keyword evidence="10 13" id="KW-0804">Transcription</keyword>
<accession>A0ABP1RBQ9</accession>
<proteinExistence type="inferred from homology"/>
<dbReference type="InterPro" id="IPR048988">
    <property type="entry name" value="STAT_linker"/>
</dbReference>
<name>A0ABP1RBQ9_9HEXA</name>
<evidence type="ECO:0000256" key="3">
    <source>
        <dbReference type="ARBA" id="ARBA00005586"/>
    </source>
</evidence>
<dbReference type="InterPro" id="IPR036860">
    <property type="entry name" value="SH2_dom_sf"/>
</dbReference>
<protein>
    <recommendedName>
        <fullName evidence="13">Signal transducer and activator of transcription</fullName>
    </recommendedName>
</protein>
<dbReference type="SMART" id="SM00964">
    <property type="entry name" value="STAT_int"/>
    <property type="match status" value="1"/>
</dbReference>
<reference evidence="15 16" key="1">
    <citation type="submission" date="2024-08" db="EMBL/GenBank/DDBJ databases">
        <authorList>
            <person name="Cucini C."/>
            <person name="Frati F."/>
        </authorList>
    </citation>
    <scope>NUCLEOTIDE SEQUENCE [LARGE SCALE GENOMIC DNA]</scope>
</reference>
<dbReference type="SUPFAM" id="SSF49417">
    <property type="entry name" value="p53-like transcription factors"/>
    <property type="match status" value="1"/>
</dbReference>
<dbReference type="InterPro" id="IPR013801">
    <property type="entry name" value="STAT_TF_DNA-bd"/>
</dbReference>
<dbReference type="SUPFAM" id="SSF47655">
    <property type="entry name" value="STAT"/>
    <property type="match status" value="1"/>
</dbReference>
<dbReference type="PANTHER" id="PTHR11801">
    <property type="entry name" value="SIGNAL TRANSDUCER AND ACTIVATOR OF TRANSCRIPTION"/>
    <property type="match status" value="1"/>
</dbReference>
<dbReference type="InterPro" id="IPR015988">
    <property type="entry name" value="STAT_TF_CC"/>
</dbReference>
<dbReference type="Pfam" id="PF02865">
    <property type="entry name" value="STAT_int"/>
    <property type="match status" value="1"/>
</dbReference>
<organism evidence="15 16">
    <name type="scientific">Orchesella dallaii</name>
    <dbReference type="NCBI Taxonomy" id="48710"/>
    <lineage>
        <taxon>Eukaryota</taxon>
        <taxon>Metazoa</taxon>
        <taxon>Ecdysozoa</taxon>
        <taxon>Arthropoda</taxon>
        <taxon>Hexapoda</taxon>
        <taxon>Collembola</taxon>
        <taxon>Entomobryomorpha</taxon>
        <taxon>Entomobryoidea</taxon>
        <taxon>Orchesellidae</taxon>
        <taxon>Orchesellinae</taxon>
        <taxon>Orchesella</taxon>
    </lineage>
</organism>